<dbReference type="GO" id="GO:0016763">
    <property type="term" value="F:pentosyltransferase activity"/>
    <property type="evidence" value="ECO:0007669"/>
    <property type="project" value="TreeGrafter"/>
</dbReference>
<dbReference type="PANTHER" id="PTHR33908">
    <property type="entry name" value="MANNOSYLTRANSFERASE YKCB-RELATED"/>
    <property type="match status" value="1"/>
</dbReference>
<gene>
    <name evidence="10" type="ORF">SDC9_59548</name>
</gene>
<dbReference type="EMBL" id="VSSQ01002081">
    <property type="protein sequence ID" value="MPM13193.1"/>
    <property type="molecule type" value="Genomic_DNA"/>
</dbReference>
<evidence type="ECO:0000256" key="6">
    <source>
        <dbReference type="ARBA" id="ARBA00022989"/>
    </source>
</evidence>
<keyword evidence="3" id="KW-0328">Glycosyltransferase</keyword>
<dbReference type="AlphaFoldDB" id="A0A644XGA7"/>
<proteinExistence type="predicted"/>
<evidence type="ECO:0000313" key="10">
    <source>
        <dbReference type="EMBL" id="MPM13193.1"/>
    </source>
</evidence>
<name>A0A644XGA7_9ZZZZ</name>
<feature type="transmembrane region" description="Helical" evidence="8">
    <location>
        <begin position="283"/>
        <end position="303"/>
    </location>
</feature>
<reference evidence="10" key="1">
    <citation type="submission" date="2019-08" db="EMBL/GenBank/DDBJ databases">
        <authorList>
            <person name="Kucharzyk K."/>
            <person name="Murdoch R.W."/>
            <person name="Higgins S."/>
            <person name="Loffler F."/>
        </authorList>
    </citation>
    <scope>NUCLEOTIDE SEQUENCE</scope>
</reference>
<evidence type="ECO:0000256" key="8">
    <source>
        <dbReference type="SAM" id="Phobius"/>
    </source>
</evidence>
<evidence type="ECO:0000259" key="9">
    <source>
        <dbReference type="Pfam" id="PF13231"/>
    </source>
</evidence>
<keyword evidence="5 8" id="KW-0812">Transmembrane</keyword>
<evidence type="ECO:0000256" key="1">
    <source>
        <dbReference type="ARBA" id="ARBA00004651"/>
    </source>
</evidence>
<feature type="transmembrane region" description="Helical" evidence="8">
    <location>
        <begin position="247"/>
        <end position="271"/>
    </location>
</feature>
<dbReference type="PANTHER" id="PTHR33908:SF11">
    <property type="entry name" value="MEMBRANE PROTEIN"/>
    <property type="match status" value="1"/>
</dbReference>
<feature type="transmembrane region" description="Helical" evidence="8">
    <location>
        <begin position="81"/>
        <end position="98"/>
    </location>
</feature>
<feature type="transmembrane region" description="Helical" evidence="8">
    <location>
        <begin position="309"/>
        <end position="327"/>
    </location>
</feature>
<keyword evidence="7 8" id="KW-0472">Membrane</keyword>
<feature type="transmembrane region" description="Helical" evidence="8">
    <location>
        <begin position="164"/>
        <end position="192"/>
    </location>
</feature>
<feature type="transmembrane region" description="Helical" evidence="8">
    <location>
        <begin position="104"/>
        <end position="126"/>
    </location>
</feature>
<dbReference type="Pfam" id="PF13231">
    <property type="entry name" value="PMT_2"/>
    <property type="match status" value="1"/>
</dbReference>
<accession>A0A644XGA7</accession>
<protein>
    <recommendedName>
        <fullName evidence="9">Glycosyltransferase RgtA/B/C/D-like domain-containing protein</fullName>
    </recommendedName>
</protein>
<feature type="transmembrane region" description="Helical" evidence="8">
    <location>
        <begin position="133"/>
        <end position="152"/>
    </location>
</feature>
<feature type="domain" description="Glycosyltransferase RgtA/B/C/D-like" evidence="9">
    <location>
        <begin position="60"/>
        <end position="211"/>
    </location>
</feature>
<dbReference type="GO" id="GO:0008610">
    <property type="term" value="P:lipid biosynthetic process"/>
    <property type="evidence" value="ECO:0007669"/>
    <property type="project" value="UniProtKB-ARBA"/>
</dbReference>
<evidence type="ECO:0000256" key="5">
    <source>
        <dbReference type="ARBA" id="ARBA00022692"/>
    </source>
</evidence>
<comment type="subcellular location">
    <subcellularLocation>
        <location evidence="1">Cell membrane</location>
        <topology evidence="1">Multi-pass membrane protein</topology>
    </subcellularLocation>
</comment>
<organism evidence="10">
    <name type="scientific">bioreactor metagenome</name>
    <dbReference type="NCBI Taxonomy" id="1076179"/>
    <lineage>
        <taxon>unclassified sequences</taxon>
        <taxon>metagenomes</taxon>
        <taxon>ecological metagenomes</taxon>
    </lineage>
</organism>
<sequence length="647" mass="74056">MRVTPAVKIIVLSIVIAAAALRLFNLFHIPFTYDELSALLRTRYDSFGDLIRYGVMVDGHPAGIQVFLFYLVKISGYGEGWIKMPFILSGIASVYLIWKIGREWFSPNVGLLSAATVAFMQYFIVYSQIARPYSSGLFFTLLMLLGWSRLVLTGTKKVRRNQIIFILGGVLCAYNHHFSFLMVVLAGITGVFMVRGKELMRYLLSCLIIVLLYIPEIPVTLHQLSLGGVEQWLNKPTPHFFIDYGKYIFHFSKIAAATFILIVLFGIISAIVRRNFRIRKIQIIALIFGLIPVAAGYLYSIYFSALLQFSVLIFSFPMLILVSFSFFEKANLRHTIGLTILWSIVLIHSLIWNRDYYKYFYHSPYEESTKQIKAFTQTHPSDSTLVVCTYRSKIADIYKNKYDINPDIQYVFPDSLANTVELRKWLTDTTYHYLILAKTIENKPWLQAYCHEFFPITIRETNYNQGSCVIMKRGEPHYRNYLAGSKCDFSKASAVQWMFDPSKLIRDTLNSSCVLKIDSSVEYAATWMKNTSGFVRSKANVIDATAWVYLPDSTQNEALWVVSIESDTGTVCWMATPVNTETVPVKQWAPVSVSIFLPDLTAAIPSDAVIKVYLYNKNRSEFYMRQAFAGIRAGNPAVYWITYDLYK</sequence>
<evidence type="ECO:0000256" key="4">
    <source>
        <dbReference type="ARBA" id="ARBA00022679"/>
    </source>
</evidence>
<dbReference type="InterPro" id="IPR038731">
    <property type="entry name" value="RgtA/B/C-like"/>
</dbReference>
<evidence type="ECO:0000256" key="7">
    <source>
        <dbReference type="ARBA" id="ARBA00023136"/>
    </source>
</evidence>
<dbReference type="InterPro" id="IPR050297">
    <property type="entry name" value="LipidA_mod_glycosyltrf_83"/>
</dbReference>
<feature type="transmembrane region" description="Helical" evidence="8">
    <location>
        <begin position="9"/>
        <end position="31"/>
    </location>
</feature>
<evidence type="ECO:0000256" key="3">
    <source>
        <dbReference type="ARBA" id="ARBA00022676"/>
    </source>
</evidence>
<keyword evidence="4" id="KW-0808">Transferase</keyword>
<comment type="caution">
    <text evidence="10">The sequence shown here is derived from an EMBL/GenBank/DDBJ whole genome shotgun (WGS) entry which is preliminary data.</text>
</comment>
<keyword evidence="2" id="KW-1003">Cell membrane</keyword>
<feature type="transmembrane region" description="Helical" evidence="8">
    <location>
        <begin position="334"/>
        <end position="352"/>
    </location>
</feature>
<keyword evidence="6 8" id="KW-1133">Transmembrane helix</keyword>
<dbReference type="GO" id="GO:0005886">
    <property type="term" value="C:plasma membrane"/>
    <property type="evidence" value="ECO:0007669"/>
    <property type="project" value="UniProtKB-SubCell"/>
</dbReference>
<evidence type="ECO:0000256" key="2">
    <source>
        <dbReference type="ARBA" id="ARBA00022475"/>
    </source>
</evidence>